<comment type="subcellular location">
    <subcellularLocation>
        <location evidence="2">Membrane</location>
        <topology evidence="2">Multi-pass membrane protein</topology>
    </subcellularLocation>
</comment>
<keyword evidence="7 9" id="KW-1133">Transmembrane helix</keyword>
<dbReference type="AlphaFoldDB" id="A0A6S6U694"/>
<dbReference type="GO" id="GO:0017004">
    <property type="term" value="P:cytochrome complex assembly"/>
    <property type="evidence" value="ECO:0007669"/>
    <property type="project" value="UniProtKB-KW"/>
</dbReference>
<dbReference type="GO" id="GO:0005886">
    <property type="term" value="C:plasma membrane"/>
    <property type="evidence" value="ECO:0007669"/>
    <property type="project" value="TreeGrafter"/>
</dbReference>
<evidence type="ECO:0000259" key="10">
    <source>
        <dbReference type="Pfam" id="PF01578"/>
    </source>
</evidence>
<evidence type="ECO:0000256" key="9">
    <source>
        <dbReference type="SAM" id="Phobius"/>
    </source>
</evidence>
<accession>A0A6S6U694</accession>
<dbReference type="InterPro" id="IPR003557">
    <property type="entry name" value="Cyt_c_biogenesis_CcmC"/>
</dbReference>
<reference evidence="11" key="1">
    <citation type="submission" date="2020-01" db="EMBL/GenBank/DDBJ databases">
        <authorList>
            <person name="Meier V. D."/>
            <person name="Meier V D."/>
        </authorList>
    </citation>
    <scope>NUCLEOTIDE SEQUENCE</scope>
    <source>
        <strain evidence="11">HLG_WM_MAG_10</strain>
    </source>
</reference>
<comment type="similarity">
    <text evidence="3">Belongs to the CcmC/CycZ/HelC family.</text>
</comment>
<dbReference type="InterPro" id="IPR002541">
    <property type="entry name" value="Cyt_c_assembly"/>
</dbReference>
<dbReference type="PANTHER" id="PTHR30071:SF1">
    <property type="entry name" value="CYTOCHROME B_B6 PROTEIN-RELATED"/>
    <property type="match status" value="1"/>
</dbReference>
<gene>
    <name evidence="11" type="ORF">HELGO_WM20380</name>
</gene>
<dbReference type="Pfam" id="PF01578">
    <property type="entry name" value="Cytochrom_C_asm"/>
    <property type="match status" value="1"/>
</dbReference>
<feature type="domain" description="Cytochrome c assembly protein" evidence="10">
    <location>
        <begin position="171"/>
        <end position="294"/>
    </location>
</feature>
<feature type="transmembrane region" description="Helical" evidence="9">
    <location>
        <begin position="323"/>
        <end position="343"/>
    </location>
</feature>
<evidence type="ECO:0000256" key="3">
    <source>
        <dbReference type="ARBA" id="ARBA00005840"/>
    </source>
</evidence>
<dbReference type="InterPro" id="IPR045062">
    <property type="entry name" value="Cyt_c_biogenesis_CcsA/CcmC"/>
</dbReference>
<evidence type="ECO:0000256" key="1">
    <source>
        <dbReference type="ARBA" id="ARBA00002442"/>
    </source>
</evidence>
<protein>
    <recommendedName>
        <fullName evidence="4">Heme exporter protein C</fullName>
    </recommendedName>
</protein>
<dbReference type="PRINTS" id="PR01386">
    <property type="entry name" value="CCMCBIOGNSIS"/>
</dbReference>
<evidence type="ECO:0000313" key="11">
    <source>
        <dbReference type="EMBL" id="CAA6825797.1"/>
    </source>
</evidence>
<sequence length="357" mass="40160">MKNIYKIVGVLLVAYSLVAGMLIPLSTGIVNVSPRVAKGGEPLALQLKAYNANFLKDKDNYEARIRLNPTQAICANKVVVQNDQELTLFFDLPLGKLPTQILTEDGKKSKFPLLEMSGKNNGYSSLESAIYLKDSLVENGRQTFCKVVPFAKVTESKMTFPFLNILEETIRNLFYHVPMWFAMMLLLFISVVYSILYLAMPEKEQYDVQATSFASVGVLFGVVGIATGALWAKHTWGAYWSFDVKQNTSAVALLIYLAYFVLRSSFDDMDKRARVAAIYNIFAFATLIPLLYIVPRMVDSLHPGMGGNPAFSKLDLDNTMRMVFYPAVVGWMMLGIWMSNLGGRIERLMRIKMELEE</sequence>
<feature type="transmembrane region" description="Helical" evidence="9">
    <location>
        <begin position="212"/>
        <end position="232"/>
    </location>
</feature>
<keyword evidence="6" id="KW-0201">Cytochrome c-type biogenesis</keyword>
<dbReference type="EMBL" id="CACVAQ010000369">
    <property type="protein sequence ID" value="CAA6825797.1"/>
    <property type="molecule type" value="Genomic_DNA"/>
</dbReference>
<proteinExistence type="inferred from homology"/>
<evidence type="ECO:0000256" key="8">
    <source>
        <dbReference type="ARBA" id="ARBA00023136"/>
    </source>
</evidence>
<dbReference type="GO" id="GO:0020037">
    <property type="term" value="F:heme binding"/>
    <property type="evidence" value="ECO:0007669"/>
    <property type="project" value="InterPro"/>
</dbReference>
<keyword evidence="8 9" id="KW-0472">Membrane</keyword>
<comment type="function">
    <text evidence="1">Required for the export of heme to the periplasm for the biogenesis of c-type cytochromes.</text>
</comment>
<evidence type="ECO:0000256" key="4">
    <source>
        <dbReference type="ARBA" id="ARBA00016463"/>
    </source>
</evidence>
<organism evidence="11">
    <name type="scientific">uncultured Aureispira sp</name>
    <dbReference type="NCBI Taxonomy" id="1331704"/>
    <lineage>
        <taxon>Bacteria</taxon>
        <taxon>Pseudomonadati</taxon>
        <taxon>Bacteroidota</taxon>
        <taxon>Saprospiria</taxon>
        <taxon>Saprospirales</taxon>
        <taxon>Saprospiraceae</taxon>
        <taxon>Aureispira</taxon>
        <taxon>environmental samples</taxon>
    </lineage>
</organism>
<feature type="transmembrane region" description="Helical" evidence="9">
    <location>
        <begin position="179"/>
        <end position="200"/>
    </location>
</feature>
<keyword evidence="5 9" id="KW-0812">Transmembrane</keyword>
<dbReference type="GO" id="GO:0015232">
    <property type="term" value="F:heme transmembrane transporter activity"/>
    <property type="evidence" value="ECO:0007669"/>
    <property type="project" value="InterPro"/>
</dbReference>
<name>A0A6S6U694_9BACT</name>
<evidence type="ECO:0000256" key="7">
    <source>
        <dbReference type="ARBA" id="ARBA00022989"/>
    </source>
</evidence>
<evidence type="ECO:0000256" key="6">
    <source>
        <dbReference type="ARBA" id="ARBA00022748"/>
    </source>
</evidence>
<evidence type="ECO:0000256" key="2">
    <source>
        <dbReference type="ARBA" id="ARBA00004141"/>
    </source>
</evidence>
<keyword evidence="11" id="KW-0456">Lyase</keyword>
<feature type="transmembrane region" description="Helical" evidence="9">
    <location>
        <begin position="274"/>
        <end position="294"/>
    </location>
</feature>
<evidence type="ECO:0000256" key="5">
    <source>
        <dbReference type="ARBA" id="ARBA00022692"/>
    </source>
</evidence>
<dbReference type="GO" id="GO:0016829">
    <property type="term" value="F:lyase activity"/>
    <property type="evidence" value="ECO:0007669"/>
    <property type="project" value="UniProtKB-KW"/>
</dbReference>
<dbReference type="PANTHER" id="PTHR30071">
    <property type="entry name" value="HEME EXPORTER PROTEIN C"/>
    <property type="match status" value="1"/>
</dbReference>
<feature type="transmembrane region" description="Helical" evidence="9">
    <location>
        <begin position="244"/>
        <end position="262"/>
    </location>
</feature>